<keyword evidence="2" id="KW-1185">Reference proteome</keyword>
<evidence type="ECO:0000313" key="2">
    <source>
        <dbReference type="Proteomes" id="UP000183994"/>
    </source>
</evidence>
<dbReference type="EMBL" id="FQZU01000018">
    <property type="protein sequence ID" value="SHK10919.1"/>
    <property type="molecule type" value="Genomic_DNA"/>
</dbReference>
<accession>A0A1M6PSJ4</accession>
<name>A0A1M6PSJ4_9BACT</name>
<sequence>MRSVNRSAVIVKPNEPFLNWLKKLYPEEAYSLEDIRNECTVFLIPEYDMVEEAQGFIKRNFKTIFRLELGGWSTDPKNFPGKLTYKMFCEWFACEINSEVYDLSAKKITVEDA</sequence>
<gene>
    <name evidence="1" type="ORF">SAMN02745216_02889</name>
</gene>
<reference evidence="2" key="1">
    <citation type="submission" date="2016-11" db="EMBL/GenBank/DDBJ databases">
        <authorList>
            <person name="Varghese N."/>
            <person name="Submissions S."/>
        </authorList>
    </citation>
    <scope>NUCLEOTIDE SEQUENCE [LARGE SCALE GENOMIC DNA]</scope>
    <source>
        <strain evidence="2">DSM 16219</strain>
    </source>
</reference>
<proteinExistence type="predicted"/>
<dbReference type="OrthoDB" id="5431733at2"/>
<protein>
    <submittedName>
        <fullName evidence="1">Uncharacterized protein</fullName>
    </submittedName>
</protein>
<dbReference type="Proteomes" id="UP000183994">
    <property type="component" value="Unassembled WGS sequence"/>
</dbReference>
<dbReference type="AlphaFoldDB" id="A0A1M6PSJ4"/>
<evidence type="ECO:0000313" key="1">
    <source>
        <dbReference type="EMBL" id="SHK10919.1"/>
    </source>
</evidence>
<dbReference type="RefSeq" id="WP_073476878.1">
    <property type="nucleotide sequence ID" value="NZ_FQZU01000018.1"/>
</dbReference>
<organism evidence="1 2">
    <name type="scientific">Desulfatibacillum alkenivorans DSM 16219</name>
    <dbReference type="NCBI Taxonomy" id="1121393"/>
    <lineage>
        <taxon>Bacteria</taxon>
        <taxon>Pseudomonadati</taxon>
        <taxon>Thermodesulfobacteriota</taxon>
        <taxon>Desulfobacteria</taxon>
        <taxon>Desulfobacterales</taxon>
        <taxon>Desulfatibacillaceae</taxon>
        <taxon>Desulfatibacillum</taxon>
    </lineage>
</organism>